<evidence type="ECO:0000256" key="3">
    <source>
        <dbReference type="ARBA" id="ARBA00022449"/>
    </source>
</evidence>
<feature type="transmembrane region" description="Helical" evidence="11">
    <location>
        <begin position="108"/>
        <end position="129"/>
    </location>
</feature>
<dbReference type="Gene3D" id="1.20.1530.20">
    <property type="match status" value="2"/>
</dbReference>
<dbReference type="Proteomes" id="UP000813462">
    <property type="component" value="Unassembled WGS sequence"/>
</dbReference>
<dbReference type="GO" id="GO:0015297">
    <property type="term" value="F:antiporter activity"/>
    <property type="evidence" value="ECO:0007669"/>
    <property type="project" value="UniProtKB-KW"/>
</dbReference>
<keyword evidence="5 11" id="KW-0812">Transmembrane</keyword>
<dbReference type="EMBL" id="JAEACU010000002">
    <property type="protein sequence ID" value="KAH7542780.1"/>
    <property type="molecule type" value="Genomic_DNA"/>
</dbReference>
<dbReference type="InterPro" id="IPR038770">
    <property type="entry name" value="Na+/solute_symporter_sf"/>
</dbReference>
<evidence type="ECO:0000256" key="2">
    <source>
        <dbReference type="ARBA" id="ARBA00022448"/>
    </source>
</evidence>
<comment type="subcellular location">
    <subcellularLocation>
        <location evidence="1">Membrane</location>
        <topology evidence="1">Multi-pass membrane protein</topology>
    </subcellularLocation>
</comment>
<dbReference type="InterPro" id="IPR057291">
    <property type="entry name" value="CHX17_2nd"/>
</dbReference>
<feature type="domain" description="Cation/H(+) antiporter C-terminal" evidence="14">
    <location>
        <begin position="1484"/>
        <end position="1627"/>
    </location>
</feature>
<feature type="transmembrane region" description="Helical" evidence="11">
    <location>
        <begin position="81"/>
        <end position="102"/>
    </location>
</feature>
<evidence type="ECO:0000256" key="6">
    <source>
        <dbReference type="ARBA" id="ARBA00022958"/>
    </source>
</evidence>
<feature type="transmembrane region" description="Helical" evidence="11">
    <location>
        <begin position="350"/>
        <end position="373"/>
    </location>
</feature>
<feature type="domain" description="Cation/H(+) antiporter C-terminal" evidence="14">
    <location>
        <begin position="643"/>
        <end position="784"/>
    </location>
</feature>
<feature type="transmembrane region" description="Helical" evidence="11">
    <location>
        <begin position="1082"/>
        <end position="1103"/>
    </location>
</feature>
<dbReference type="InterPro" id="IPR050794">
    <property type="entry name" value="CPA2_transporter"/>
</dbReference>
<feature type="transmembrane region" description="Helical" evidence="11">
    <location>
        <begin position="1124"/>
        <end position="1151"/>
    </location>
</feature>
<feature type="domain" description="Cation/H+ exchanger transmembrane" evidence="12">
    <location>
        <begin position="898"/>
        <end position="1288"/>
    </location>
</feature>
<feature type="transmembrane region" description="Helical" evidence="11">
    <location>
        <begin position="1171"/>
        <end position="1189"/>
    </location>
</feature>
<comment type="caution">
    <text evidence="15">The sequence shown here is derived from an EMBL/GenBank/DDBJ whole genome shotgun (WGS) entry which is preliminary data.</text>
</comment>
<feature type="transmembrane region" description="Helical" evidence="11">
    <location>
        <begin position="282"/>
        <end position="304"/>
    </location>
</feature>
<evidence type="ECO:0000313" key="15">
    <source>
        <dbReference type="EMBL" id="KAH7542780.1"/>
    </source>
</evidence>
<dbReference type="InterPro" id="IPR057290">
    <property type="entry name" value="CHX17_C"/>
</dbReference>
<evidence type="ECO:0000256" key="7">
    <source>
        <dbReference type="ARBA" id="ARBA00022989"/>
    </source>
</evidence>
<feature type="transmembrane region" description="Helical" evidence="11">
    <location>
        <begin position="1235"/>
        <end position="1257"/>
    </location>
</feature>
<evidence type="ECO:0000313" key="16">
    <source>
        <dbReference type="Proteomes" id="UP000813462"/>
    </source>
</evidence>
<keyword evidence="3" id="KW-0050">Antiport</keyword>
<feature type="transmembrane region" description="Helical" evidence="11">
    <location>
        <begin position="209"/>
        <end position="229"/>
    </location>
</feature>
<feature type="transmembrane region" description="Helical" evidence="11">
    <location>
        <begin position="141"/>
        <end position="164"/>
    </location>
</feature>
<keyword evidence="6" id="KW-0630">Potassium</keyword>
<protein>
    <submittedName>
        <fullName evidence="15">Uncharacterized protein</fullName>
    </submittedName>
</protein>
<evidence type="ECO:0000256" key="8">
    <source>
        <dbReference type="ARBA" id="ARBA00023065"/>
    </source>
</evidence>
<feature type="transmembrane region" description="Helical" evidence="11">
    <location>
        <begin position="46"/>
        <end position="69"/>
    </location>
</feature>
<dbReference type="GO" id="GO:1902600">
    <property type="term" value="P:proton transmembrane transport"/>
    <property type="evidence" value="ECO:0007669"/>
    <property type="project" value="InterPro"/>
</dbReference>
<evidence type="ECO:0000256" key="5">
    <source>
        <dbReference type="ARBA" id="ARBA00022692"/>
    </source>
</evidence>
<dbReference type="GO" id="GO:0006813">
    <property type="term" value="P:potassium ion transport"/>
    <property type="evidence" value="ECO:0007669"/>
    <property type="project" value="UniProtKB-KW"/>
</dbReference>
<feature type="transmembrane region" description="Helical" evidence="11">
    <location>
        <begin position="324"/>
        <end position="343"/>
    </location>
</feature>
<feature type="transmembrane region" description="Helical" evidence="11">
    <location>
        <begin position="241"/>
        <end position="261"/>
    </location>
</feature>
<name>A0A978VVD5_ZIZJJ</name>
<dbReference type="Pfam" id="PF23259">
    <property type="entry name" value="CHX17_C"/>
    <property type="match status" value="2"/>
</dbReference>
<feature type="transmembrane region" description="Helical" evidence="11">
    <location>
        <begin position="1052"/>
        <end position="1076"/>
    </location>
</feature>
<keyword evidence="8" id="KW-0406">Ion transport</keyword>
<keyword evidence="4" id="KW-0633">Potassium transport</keyword>
<proteinExistence type="inferred from homology"/>
<evidence type="ECO:0000259" key="14">
    <source>
        <dbReference type="Pfam" id="PF23259"/>
    </source>
</evidence>
<dbReference type="Pfam" id="PF00999">
    <property type="entry name" value="Na_H_Exchanger"/>
    <property type="match status" value="2"/>
</dbReference>
<reference evidence="15" key="1">
    <citation type="journal article" date="2021" name="Front. Plant Sci.">
        <title>Chromosome-Scale Genome Assembly for Chinese Sour Jujube and Insights Into Its Genome Evolution and Domestication Signature.</title>
        <authorList>
            <person name="Shen L.-Y."/>
            <person name="Luo H."/>
            <person name="Wang X.-L."/>
            <person name="Wang X.-M."/>
            <person name="Qiu X.-J."/>
            <person name="Liu H."/>
            <person name="Zhou S.-S."/>
            <person name="Jia K.-H."/>
            <person name="Nie S."/>
            <person name="Bao Y.-T."/>
            <person name="Zhang R.-G."/>
            <person name="Yun Q.-Z."/>
            <person name="Chai Y.-H."/>
            <person name="Lu J.-Y."/>
            <person name="Li Y."/>
            <person name="Zhao S.-W."/>
            <person name="Mao J.-F."/>
            <person name="Jia S.-G."/>
            <person name="Mao Y.-M."/>
        </authorList>
    </citation>
    <scope>NUCLEOTIDE SEQUENCE</scope>
    <source>
        <strain evidence="15">AT0</strain>
        <tissue evidence="15">Leaf</tissue>
    </source>
</reference>
<feature type="transmembrane region" description="Helical" evidence="11">
    <location>
        <begin position="423"/>
        <end position="443"/>
    </location>
</feature>
<dbReference type="InterPro" id="IPR006153">
    <property type="entry name" value="Cation/H_exchanger_TM"/>
</dbReference>
<comment type="similarity">
    <text evidence="10">Belongs to the monovalent cation:proton antiporter 2 (CPA2) transporter (TC 2.A.37) family. CHX (TC 2.A.37.4) subfamily.</text>
</comment>
<feature type="transmembrane region" description="Helical" evidence="11">
    <location>
        <begin position="950"/>
        <end position="971"/>
    </location>
</feature>
<evidence type="ECO:0000256" key="1">
    <source>
        <dbReference type="ARBA" id="ARBA00004141"/>
    </source>
</evidence>
<feature type="domain" description="Cation/H(+) antiporter central" evidence="13">
    <location>
        <begin position="1341"/>
        <end position="1476"/>
    </location>
</feature>
<dbReference type="GO" id="GO:0006885">
    <property type="term" value="P:regulation of pH"/>
    <property type="evidence" value="ECO:0007669"/>
    <property type="project" value="UniProtKB-ARBA"/>
</dbReference>
<dbReference type="PANTHER" id="PTHR32468">
    <property type="entry name" value="CATION/H + ANTIPORTER"/>
    <property type="match status" value="1"/>
</dbReference>
<dbReference type="FunFam" id="1.20.1530.20:FF:000003">
    <property type="entry name" value="Cation/H(+) antiporter 15"/>
    <property type="match status" value="2"/>
</dbReference>
<feature type="transmembrane region" description="Helical" evidence="11">
    <location>
        <begin position="892"/>
        <end position="908"/>
    </location>
</feature>
<evidence type="ECO:0000256" key="9">
    <source>
        <dbReference type="ARBA" id="ARBA00023136"/>
    </source>
</evidence>
<evidence type="ECO:0000259" key="12">
    <source>
        <dbReference type="Pfam" id="PF00999"/>
    </source>
</evidence>
<feature type="domain" description="Cation/H(+) antiporter central" evidence="13">
    <location>
        <begin position="501"/>
        <end position="628"/>
    </location>
</feature>
<keyword evidence="2" id="KW-0813">Transport</keyword>
<organism evidence="15 16">
    <name type="scientific">Ziziphus jujuba var. spinosa</name>
    <dbReference type="NCBI Taxonomy" id="714518"/>
    <lineage>
        <taxon>Eukaryota</taxon>
        <taxon>Viridiplantae</taxon>
        <taxon>Streptophyta</taxon>
        <taxon>Embryophyta</taxon>
        <taxon>Tracheophyta</taxon>
        <taxon>Spermatophyta</taxon>
        <taxon>Magnoliopsida</taxon>
        <taxon>eudicotyledons</taxon>
        <taxon>Gunneridae</taxon>
        <taxon>Pentapetalae</taxon>
        <taxon>rosids</taxon>
        <taxon>fabids</taxon>
        <taxon>Rosales</taxon>
        <taxon>Rhamnaceae</taxon>
        <taxon>Paliureae</taxon>
        <taxon>Ziziphus</taxon>
    </lineage>
</organism>
<feature type="domain" description="Cation/H+ exchanger transmembrane" evidence="12">
    <location>
        <begin position="64"/>
        <end position="437"/>
    </location>
</feature>
<dbReference type="GO" id="GO:0016020">
    <property type="term" value="C:membrane"/>
    <property type="evidence" value="ECO:0007669"/>
    <property type="project" value="UniProtKB-SubCell"/>
</dbReference>
<feature type="transmembrane region" description="Helical" evidence="11">
    <location>
        <begin position="176"/>
        <end position="197"/>
    </location>
</feature>
<evidence type="ECO:0000256" key="4">
    <source>
        <dbReference type="ARBA" id="ARBA00022538"/>
    </source>
</evidence>
<accession>A0A978VVD5</accession>
<dbReference type="GO" id="GO:0012505">
    <property type="term" value="C:endomembrane system"/>
    <property type="evidence" value="ECO:0007669"/>
    <property type="project" value="TreeGrafter"/>
</dbReference>
<gene>
    <name evidence="15" type="ORF">FEM48_Zijuj02G0111200</name>
</gene>
<keyword evidence="7 11" id="KW-1133">Transmembrane helix</keyword>
<feature type="transmembrane region" description="Helical" evidence="11">
    <location>
        <begin position="1269"/>
        <end position="1287"/>
    </location>
</feature>
<evidence type="ECO:0000256" key="11">
    <source>
        <dbReference type="SAM" id="Phobius"/>
    </source>
</evidence>
<keyword evidence="9 11" id="KW-0472">Membrane</keyword>
<dbReference type="Pfam" id="PF23256">
    <property type="entry name" value="CHX17_2nd"/>
    <property type="match status" value="2"/>
</dbReference>
<dbReference type="PANTHER" id="PTHR32468:SF23">
    <property type="entry name" value="CATION_H(+) ANTIPORTER 14"/>
    <property type="match status" value="1"/>
</dbReference>
<evidence type="ECO:0000259" key="13">
    <source>
        <dbReference type="Pfam" id="PF23256"/>
    </source>
</evidence>
<sequence length="1628" mass="182209">MDKWSTMVAGKVTGPSVDVKEYLVCQYNNAISPKGFWKVDRFIFDYSLPALLFDVVLIVWTTRFIYFLSKPFQQSMITAQVLAGILLGPTILGQCGITSRLFNPGEKVFLEMIGNMGFMFHLFTIGLQMNIRVFRKAGHGAIFIGGSCFAIPYLLGMLTLVTLGSLTPINQDISDSLPYVVAVNSMSTFPVITSLLVDLNILNSEVGRLATYTSVVSDVCSLTLSLVMTTMVHNFHNYKLAWFWSFFCIFTFFIFIIYFIRPFIVWLTRDTMEGQQLEDHQFVVIVVLILLSALVSEVLGQHSAFGPLILGLSLPEGPPLGTSLVYKLNTLCTGIFLPVFFAISGLRMDFFSVVGGKGISLGVVELIIFMGYVGKFVGTFVPAIFCRVPFWDAISLSLIMCCKGVIEVATYNMWNDSKVLDDLSFTLVLFTMMIVTGFARPTVNYLYDPSKRYTTYGRRSILYSTNNVQLRILVCIHNEDNVPTIIKLLEASNPTRLNPISVYVLHLMELTCRAAAILVPHHNLKKNTTKATTSEHIVNACSIYEQQHQGTVVMQHFAAVAPYSSMHNDICTLALDKRTNIVILPFHYHWTFDRNETGSTARSIRKVNLNVVNKSPCSVAVLIDRGHMRGTQSILNSITDSYRIGLLFLGGPDDWEALAYGRRMAVHRNIDFTVVRFRCLEEQGNGKEKMVDNELIYDFKSSVGVQGKAKFVEKFVKDGLETTEVIRSMADRFDLVMVGRYHSPESPLMLGLSTEWSEFPELGVIGDILATSNFRFSVLVVQQQPQEEGLLAALPLMEATREPVVDQRMYLRYLDSAEDCTVLPAARYRNVDVYVISVVKEFGSMASNFIPKNMSYTSREYCSTMPPEVNSFGIWRLRAAGLKPYPIPTLELQMFVIFFFTQLFQLMLKPFRLPKFTSQLLAGLILGPTMLGRLEIVKDYMFSVNNQEEIGMLGTLGYSFFMFLSGVKIDMGMINSRTMGTKPLWTGTASVLLPLIVGSLYQSQLTNPEFGLNRRQASELPYAIAVHCLSPFPVISSLLEELKMIGSEIGRFSLSAALVSEVYNIFLSVSFSLMTILKAKGFTYAFIATVSTVGYILLVVFVFRPAMFRIIRQTPEGRAVKNSYLGLIIILMLASGLLSTCFGQSFLFGPLILGMAIPDGPPLGTAIIDKLHLFVFDIYLPIFVTTSLLRADFSHLRYNFKDKFIKANQSVIAVTFLTKFLGCMIPPLLCKMPLADTLAIALIMCSKGIVQLANFTFARDKELTSETAFTLDVGSILVASIILPLVVKLLNPTKKLTNYEKRNIMYSSPNSELRVLVCIHRPENISGIINVLDVSCSNTRSTLSVYALHLIELIGRASPVLLSHQWERKSPSHLLSYSEKVIYHLNKFEKRNKGIVSLNSFTIISPSKSMDDDICLMALDNRTTIIILPFHRRWYTNGSIESDDNTIRAINCSVLEIAPCSVGILVDRGISRRASMVAPESYYSVAVVFLGGKDDREALSLGKRMISEKKSIRLTVIILAAIEEFGDVYEKMLDMEVMRDLKFSKNAGFECIRFVEKRVNDGPESAMVLRSMAAEYDLIIIGREHDAKSPQISGLSEWSEFPELGTIGDLLASLDFYCKASVLVVQQQ</sequence>
<evidence type="ECO:0000256" key="10">
    <source>
        <dbReference type="ARBA" id="ARBA00038341"/>
    </source>
</evidence>
<feature type="transmembrane region" description="Helical" evidence="11">
    <location>
        <begin position="1210"/>
        <end position="1229"/>
    </location>
</feature>